<feature type="transmembrane region" description="Helical" evidence="10">
    <location>
        <begin position="61"/>
        <end position="86"/>
    </location>
</feature>
<keyword evidence="8" id="KW-0325">Glycoprotein</keyword>
<dbReference type="KEGG" id="cvn:111126973"/>
<dbReference type="Proteomes" id="UP000694844">
    <property type="component" value="Chromosome 3"/>
</dbReference>
<feature type="transmembrane region" description="Helical" evidence="10">
    <location>
        <begin position="92"/>
        <end position="120"/>
    </location>
</feature>
<dbReference type="AlphaFoldDB" id="A0A8B8DHN1"/>
<dbReference type="PROSITE" id="PS50262">
    <property type="entry name" value="G_PROTEIN_RECEP_F1_2"/>
    <property type="match status" value="1"/>
</dbReference>
<keyword evidence="6 10" id="KW-0472">Membrane</keyword>
<dbReference type="InterPro" id="IPR017452">
    <property type="entry name" value="GPCR_Rhodpsn_7TM"/>
</dbReference>
<evidence type="ECO:0000256" key="4">
    <source>
        <dbReference type="ARBA" id="ARBA00022989"/>
    </source>
</evidence>
<reference evidence="13" key="1">
    <citation type="submission" date="2025-08" db="UniProtKB">
        <authorList>
            <consortium name="RefSeq"/>
        </authorList>
    </citation>
    <scope>IDENTIFICATION</scope>
    <source>
        <tissue evidence="13">Whole sample</tissue>
    </source>
</reference>
<dbReference type="GO" id="GO:0005886">
    <property type="term" value="C:plasma membrane"/>
    <property type="evidence" value="ECO:0007669"/>
    <property type="project" value="UniProtKB-SubCell"/>
</dbReference>
<dbReference type="PRINTS" id="PR00237">
    <property type="entry name" value="GPCRRHODOPSN"/>
</dbReference>
<keyword evidence="9" id="KW-0807">Transducer</keyword>
<feature type="transmembrane region" description="Helical" evidence="10">
    <location>
        <begin position="182"/>
        <end position="205"/>
    </location>
</feature>
<dbReference type="SUPFAM" id="SSF81321">
    <property type="entry name" value="Family A G protein-coupled receptor-like"/>
    <property type="match status" value="1"/>
</dbReference>
<dbReference type="GO" id="GO:0004930">
    <property type="term" value="F:G protein-coupled receptor activity"/>
    <property type="evidence" value="ECO:0007669"/>
    <property type="project" value="UniProtKB-KW"/>
</dbReference>
<organism evidence="12 13">
    <name type="scientific">Crassostrea virginica</name>
    <name type="common">Eastern oyster</name>
    <dbReference type="NCBI Taxonomy" id="6565"/>
    <lineage>
        <taxon>Eukaryota</taxon>
        <taxon>Metazoa</taxon>
        <taxon>Spiralia</taxon>
        <taxon>Lophotrochozoa</taxon>
        <taxon>Mollusca</taxon>
        <taxon>Bivalvia</taxon>
        <taxon>Autobranchia</taxon>
        <taxon>Pteriomorphia</taxon>
        <taxon>Ostreida</taxon>
        <taxon>Ostreoidea</taxon>
        <taxon>Ostreidae</taxon>
        <taxon>Crassostrea</taxon>
    </lineage>
</organism>
<gene>
    <name evidence="13" type="primary">LOC111126973</name>
</gene>
<dbReference type="Gene3D" id="1.20.1070.10">
    <property type="entry name" value="Rhodopsin 7-helix transmembrane proteins"/>
    <property type="match status" value="1"/>
</dbReference>
<evidence type="ECO:0000256" key="9">
    <source>
        <dbReference type="ARBA" id="ARBA00023224"/>
    </source>
</evidence>
<protein>
    <submittedName>
        <fullName evidence="13">Adenosine receptor A3-like</fullName>
    </submittedName>
</protein>
<dbReference type="PANTHER" id="PTHR24246:SF27">
    <property type="entry name" value="ADENOSINE RECEPTOR, ISOFORM A"/>
    <property type="match status" value="1"/>
</dbReference>
<evidence type="ECO:0000313" key="13">
    <source>
        <dbReference type="RefSeq" id="XP_022327642.1"/>
    </source>
</evidence>
<keyword evidence="4 10" id="KW-1133">Transmembrane helix</keyword>
<dbReference type="InterPro" id="IPR000276">
    <property type="entry name" value="GPCR_Rhodpsn"/>
</dbReference>
<keyword evidence="5" id="KW-0297">G-protein coupled receptor</keyword>
<keyword evidence="3 10" id="KW-0812">Transmembrane</keyword>
<comment type="subcellular location">
    <subcellularLocation>
        <location evidence="1">Cell membrane</location>
        <topology evidence="1">Multi-pass membrane protein</topology>
    </subcellularLocation>
</comment>
<evidence type="ECO:0000313" key="12">
    <source>
        <dbReference type="Proteomes" id="UP000694844"/>
    </source>
</evidence>
<evidence type="ECO:0000256" key="1">
    <source>
        <dbReference type="ARBA" id="ARBA00004651"/>
    </source>
</evidence>
<keyword evidence="7" id="KW-0675">Receptor</keyword>
<feature type="transmembrane region" description="Helical" evidence="10">
    <location>
        <begin position="27"/>
        <end position="49"/>
    </location>
</feature>
<keyword evidence="2" id="KW-1003">Cell membrane</keyword>
<evidence type="ECO:0000256" key="8">
    <source>
        <dbReference type="ARBA" id="ARBA00023180"/>
    </source>
</evidence>
<evidence type="ECO:0000259" key="11">
    <source>
        <dbReference type="PROSITE" id="PS50262"/>
    </source>
</evidence>
<dbReference type="RefSeq" id="XP_022327642.1">
    <property type="nucleotide sequence ID" value="XM_022471934.1"/>
</dbReference>
<proteinExistence type="predicted"/>
<keyword evidence="12" id="KW-1185">Reference proteome</keyword>
<evidence type="ECO:0000256" key="2">
    <source>
        <dbReference type="ARBA" id="ARBA00022475"/>
    </source>
</evidence>
<feature type="transmembrane region" description="Helical" evidence="10">
    <location>
        <begin position="252"/>
        <end position="272"/>
    </location>
</feature>
<evidence type="ECO:0000256" key="5">
    <source>
        <dbReference type="ARBA" id="ARBA00023040"/>
    </source>
</evidence>
<feature type="domain" description="G-protein coupled receptors family 1 profile" evidence="11">
    <location>
        <begin position="40"/>
        <end position="302"/>
    </location>
</feature>
<evidence type="ECO:0000256" key="6">
    <source>
        <dbReference type="ARBA" id="ARBA00023136"/>
    </source>
</evidence>
<feature type="transmembrane region" description="Helical" evidence="10">
    <location>
        <begin position="141"/>
        <end position="162"/>
    </location>
</feature>
<dbReference type="PANTHER" id="PTHR24246">
    <property type="entry name" value="OLFACTORY RECEPTOR AND ADENOSINE RECEPTOR"/>
    <property type="match status" value="1"/>
</dbReference>
<dbReference type="Pfam" id="PF00001">
    <property type="entry name" value="7tm_1"/>
    <property type="match status" value="1"/>
</dbReference>
<name>A0A8B8DHN1_CRAVI</name>
<sequence>MMNNCSGCVEGEAVNWTTAASFSVPTASLGLIVSTLNIIVNFSVLIIFLKSKSVRANRHHNLVICLCICDFGIGMSGVLASLRLLIPSWSRVYIPCLLSNIFIAVGIFMSLLQTFLISFHRFLISIGSPWNDYLLRGKRKYVIYAVSWSLTFILQAFFISPTQKDSYKICSVKTIYNKNLKAFMSGYGVTTMIILLCTILLYVLTLNNVRKRYIKTYAWQIEKSSSEHNSNENRLQITEVGKKKVFESLKTVGIILGLLILLTGPFILVTFLTAFDIEPSHTTIFIVCALTSINSVINPFVYSWKIDSLRKEFKLLFQACLS</sequence>
<dbReference type="CDD" id="cd00637">
    <property type="entry name" value="7tm_classA_rhodopsin-like"/>
    <property type="match status" value="1"/>
</dbReference>
<accession>A0A8B8DHN1</accession>
<feature type="transmembrane region" description="Helical" evidence="10">
    <location>
        <begin position="284"/>
        <end position="304"/>
    </location>
</feature>
<evidence type="ECO:0000256" key="7">
    <source>
        <dbReference type="ARBA" id="ARBA00023170"/>
    </source>
</evidence>
<evidence type="ECO:0000256" key="3">
    <source>
        <dbReference type="ARBA" id="ARBA00022692"/>
    </source>
</evidence>
<dbReference type="GeneID" id="111126973"/>
<evidence type="ECO:0000256" key="10">
    <source>
        <dbReference type="SAM" id="Phobius"/>
    </source>
</evidence>